<evidence type="ECO:0000313" key="6">
    <source>
        <dbReference type="EMBL" id="KAL1614402.1"/>
    </source>
</evidence>
<keyword evidence="5" id="KW-0812">Transmembrane</keyword>
<organism evidence="6 7">
    <name type="scientific">Neofusicoccum ribis</name>
    <dbReference type="NCBI Taxonomy" id="45134"/>
    <lineage>
        <taxon>Eukaryota</taxon>
        <taxon>Fungi</taxon>
        <taxon>Dikarya</taxon>
        <taxon>Ascomycota</taxon>
        <taxon>Pezizomycotina</taxon>
        <taxon>Dothideomycetes</taxon>
        <taxon>Dothideomycetes incertae sedis</taxon>
        <taxon>Botryosphaeriales</taxon>
        <taxon>Botryosphaeriaceae</taxon>
        <taxon>Neofusicoccum</taxon>
    </lineage>
</organism>
<dbReference type="Proteomes" id="UP001521116">
    <property type="component" value="Unassembled WGS sequence"/>
</dbReference>
<dbReference type="InterPro" id="IPR051648">
    <property type="entry name" value="CWI-Assembly_Regulator"/>
</dbReference>
<evidence type="ECO:0000256" key="2">
    <source>
        <dbReference type="ARBA" id="ARBA00022729"/>
    </source>
</evidence>
<keyword evidence="3" id="KW-0325">Glycoprotein</keyword>
<dbReference type="EMBL" id="JAJVDC020000392">
    <property type="protein sequence ID" value="KAL1614402.1"/>
    <property type="molecule type" value="Genomic_DNA"/>
</dbReference>
<keyword evidence="7" id="KW-1185">Reference proteome</keyword>
<evidence type="ECO:0000256" key="1">
    <source>
        <dbReference type="ARBA" id="ARBA00004196"/>
    </source>
</evidence>
<comment type="subcellular location">
    <subcellularLocation>
        <location evidence="1">Cell envelope</location>
    </subcellularLocation>
</comment>
<dbReference type="PANTHER" id="PTHR31018">
    <property type="entry name" value="SPORULATION-SPECIFIC PROTEIN-RELATED"/>
    <property type="match status" value="1"/>
</dbReference>
<gene>
    <name evidence="6" type="primary">ecm33_6</name>
    <name evidence="6" type="ORF">SLS56_012113</name>
</gene>
<feature type="region of interest" description="Disordered" evidence="4">
    <location>
        <begin position="322"/>
        <end position="341"/>
    </location>
</feature>
<feature type="compositionally biased region" description="Low complexity" evidence="4">
    <location>
        <begin position="329"/>
        <end position="341"/>
    </location>
</feature>
<feature type="transmembrane region" description="Helical" evidence="5">
    <location>
        <begin position="393"/>
        <end position="413"/>
    </location>
</feature>
<dbReference type="PANTHER" id="PTHR31018:SF3">
    <property type="entry name" value="RECEPTOR PROTEIN-TYROSINE KINASE"/>
    <property type="match status" value="1"/>
</dbReference>
<keyword evidence="2" id="KW-0732">Signal</keyword>
<reference evidence="6 7" key="1">
    <citation type="submission" date="2024-02" db="EMBL/GenBank/DDBJ databases">
        <title>De novo assembly and annotation of 12 fungi associated with fruit tree decline syndrome in Ontario, Canada.</title>
        <authorList>
            <person name="Sulman M."/>
            <person name="Ellouze W."/>
            <person name="Ilyukhin E."/>
        </authorList>
    </citation>
    <scope>NUCLEOTIDE SEQUENCE [LARGE SCALE GENOMIC DNA]</scope>
    <source>
        <strain evidence="6 7">M1-105</strain>
    </source>
</reference>
<protein>
    <submittedName>
        <fullName evidence="6">Cell wall protein Ecm33</fullName>
    </submittedName>
</protein>
<keyword evidence="5" id="KW-1133">Transmembrane helix</keyword>
<evidence type="ECO:0000256" key="5">
    <source>
        <dbReference type="SAM" id="Phobius"/>
    </source>
</evidence>
<sequence length="416" mass="43014">MVQADATFLAKACKTYSGSIAVTTGIEGVLSLDGLEHIDSLSFENITQLISIGAPSLKSAGSVYGSDATILSSMDFPRLSAVDGFTLTGMPDLSTFTFTAGVKPTSLLIGETFLSALSGLEPDGEMDEVNVCFNKYLQDITLGATSVDIITIIENGDKVRISFPDLKQAGDIEIGNASNIKFPCLESVTDGGLVIYGGGLESLDLPSLKEAEDGIYLRDLVALSDVSLPELSHIHGGSLEIKRVSLTNLSLDALESVYSSIWIEGEFDSISLPKLTQVGGSFFVKGSKNFDCSAFSAQFASSVNFRQSFSCVAGDEETDFQSATTSQHTSSKTESATSAPTAASTSASELAASVSAETAAGTARDETAVSAASTSTAATSAAVADDSSAASTFGVGMAMTGSVFGTVSVFLILNVF</sequence>
<evidence type="ECO:0000313" key="7">
    <source>
        <dbReference type="Proteomes" id="UP001521116"/>
    </source>
</evidence>
<comment type="caution">
    <text evidence="6">The sequence shown here is derived from an EMBL/GenBank/DDBJ whole genome shotgun (WGS) entry which is preliminary data.</text>
</comment>
<evidence type="ECO:0000256" key="3">
    <source>
        <dbReference type="ARBA" id="ARBA00023180"/>
    </source>
</evidence>
<accession>A0ABR3SB80</accession>
<keyword evidence="5" id="KW-0472">Membrane</keyword>
<name>A0ABR3SB80_9PEZI</name>
<evidence type="ECO:0000256" key="4">
    <source>
        <dbReference type="SAM" id="MobiDB-lite"/>
    </source>
</evidence>
<proteinExistence type="predicted"/>